<evidence type="ECO:0008006" key="4">
    <source>
        <dbReference type="Google" id="ProtNLM"/>
    </source>
</evidence>
<protein>
    <recommendedName>
        <fullName evidence="4">Porin</fullName>
    </recommendedName>
</protein>
<proteinExistence type="predicted"/>
<evidence type="ECO:0000313" key="2">
    <source>
        <dbReference type="EMBL" id="CAG9932973.1"/>
    </source>
</evidence>
<evidence type="ECO:0000313" key="3">
    <source>
        <dbReference type="Proteomes" id="UP000839052"/>
    </source>
</evidence>
<name>A0ABM8YZQ8_9PROT</name>
<reference evidence="2 3" key="1">
    <citation type="submission" date="2021-10" db="EMBL/GenBank/DDBJ databases">
        <authorList>
            <person name="Koch H."/>
        </authorList>
    </citation>
    <scope>NUCLEOTIDE SEQUENCE [LARGE SCALE GENOMIC DNA]</scope>
    <source>
        <strain evidence="2">6680</strain>
    </source>
</reference>
<dbReference type="EMBL" id="OU912926">
    <property type="protein sequence ID" value="CAG9932973.1"/>
    <property type="molecule type" value="Genomic_DNA"/>
</dbReference>
<keyword evidence="3" id="KW-1185">Reference proteome</keyword>
<keyword evidence="1" id="KW-0732">Signal</keyword>
<sequence>MLMAMQKRLRNSACTLACLLLGTVSLSTQAVDFSLSGYGTIGYAISDKDYTYQRYINNKGSFDRDTTFGAQLNAQFNPEWSATLQARVAPPALLSDSQNWQPTLTWAFLSYRPADDWLFRVGKLRIPFYLNSENANVGTTYAAARLPVEVYASASTVDFIGASFAKTWQLNENEFILDGYWGNAEKESWRFHARDPGNILTQSGAAGEFFAPLATESKGLRLSLNRGGNTFLAGMHLANTTARNGTTLGPSTYVPAPAGGCAPIGIPPAFIGDYYCPAADGPSRIKTVTTNLGASIDLGHGFRTIGEYVRRKNEGSTLSPDSKGFYLSLQKEIGNWTPYLTYAKLITKNRDLYQAINGVQTIIPAVNALERNLADTMVVYDQNTWALGTAYSLGINSKIKAEWSVVQTGIASSFIDAPPGGKSGDQRINVFSLSYNFTF</sequence>
<dbReference type="Gene3D" id="2.40.160.10">
    <property type="entry name" value="Porin"/>
    <property type="match status" value="1"/>
</dbReference>
<dbReference type="Proteomes" id="UP000839052">
    <property type="component" value="Chromosome"/>
</dbReference>
<accession>A0ABM8YZQ8</accession>
<dbReference type="InterPro" id="IPR023614">
    <property type="entry name" value="Porin_dom_sf"/>
</dbReference>
<dbReference type="SUPFAM" id="SSF56935">
    <property type="entry name" value="Porins"/>
    <property type="match status" value="1"/>
</dbReference>
<evidence type="ECO:0000256" key="1">
    <source>
        <dbReference type="SAM" id="SignalP"/>
    </source>
</evidence>
<gene>
    <name evidence="2" type="ORF">NTG6680_1720</name>
</gene>
<feature type="chain" id="PRO_5047080246" description="Porin" evidence="1">
    <location>
        <begin position="31"/>
        <end position="439"/>
    </location>
</feature>
<organism evidence="2 3">
    <name type="scientific">Candidatus Nitrotoga arctica</name>
    <dbReference type="NCBI Taxonomy" id="453162"/>
    <lineage>
        <taxon>Bacteria</taxon>
        <taxon>Pseudomonadati</taxon>
        <taxon>Pseudomonadota</taxon>
        <taxon>Betaproteobacteria</taxon>
        <taxon>Nitrosomonadales</taxon>
        <taxon>Gallionellaceae</taxon>
        <taxon>Candidatus Nitrotoga</taxon>
    </lineage>
</organism>
<feature type="signal peptide" evidence="1">
    <location>
        <begin position="1"/>
        <end position="30"/>
    </location>
</feature>